<gene>
    <name evidence="3" type="ORF">GPM918_LOCUS17268</name>
    <name evidence="2" type="ORF">OVA965_LOCUS8787</name>
    <name evidence="5" type="ORF">SRO942_LOCUS17271</name>
    <name evidence="4" type="ORF">TMI583_LOCUS8783</name>
</gene>
<dbReference type="Proteomes" id="UP000663829">
    <property type="component" value="Unassembled WGS sequence"/>
</dbReference>
<keyword evidence="6" id="KW-1185">Reference proteome</keyword>
<reference evidence="3" key="1">
    <citation type="submission" date="2021-02" db="EMBL/GenBank/DDBJ databases">
        <authorList>
            <person name="Nowell W R."/>
        </authorList>
    </citation>
    <scope>NUCLEOTIDE SEQUENCE</scope>
</reference>
<evidence type="ECO:0000256" key="1">
    <source>
        <dbReference type="SAM" id="MobiDB-lite"/>
    </source>
</evidence>
<evidence type="ECO:0000313" key="5">
    <source>
        <dbReference type="EMBL" id="CAF3838074.1"/>
    </source>
</evidence>
<protein>
    <submittedName>
        <fullName evidence="3">Uncharacterized protein</fullName>
    </submittedName>
</protein>
<organism evidence="3 6">
    <name type="scientific">Didymodactylos carnosus</name>
    <dbReference type="NCBI Taxonomy" id="1234261"/>
    <lineage>
        <taxon>Eukaryota</taxon>
        <taxon>Metazoa</taxon>
        <taxon>Spiralia</taxon>
        <taxon>Gnathifera</taxon>
        <taxon>Rotifera</taxon>
        <taxon>Eurotatoria</taxon>
        <taxon>Bdelloidea</taxon>
        <taxon>Philodinida</taxon>
        <taxon>Philodinidae</taxon>
        <taxon>Didymodactylos</taxon>
    </lineage>
</organism>
<sequence>MDTKFFRQVPYRFIAQDRADACKIDKLTNLFPEMKSTIELELFKINNLSHTLERLSRVYSISTALDIRDDTLHVFVGPYHIRLGPALFAAFHFKQVSQTLMQTASKKKEITTNSTTLIGGSVHTQRRQREAAIRRFRRAVRKIGLVKQVLDLLQTASVLTPVNQYALHSRGIYELVLRRQSVLTDGSFELFEQMKNYQASNEGSPFLSSNFVKITSLLNLLGSSTTQQQPEEGTGNSISTKANETILPVMEKDLSKNQKFNPNSIDSKDLVEDLSASPNNCCVNHSSVINQSLVSVPSPATPQLSTTAIIPFRRRSVSATSKTTQIILTGQNMANSTDNAYSDTLSSTGFTDNTKTILPITEYTSILEQPPEEHSSSILDDEESLINSISHILTNHLMLKNNYDTTNDSSITDSGISLNTNSGRELKNNYDFDRLIQRIKMNVGQKLFENDNEQQLKPTNDTLTSSSIPVIIDHTREKSNRRQQLLGLHVVSCDETRSDDYYNITDHTTDQNNKTTNTNKEKSSKKHHNWASKSHSFDMTNSSKLF</sequence>
<comment type="caution">
    <text evidence="3">The sequence shown here is derived from an EMBL/GenBank/DDBJ whole genome shotgun (WGS) entry which is preliminary data.</text>
</comment>
<dbReference type="EMBL" id="CAJOBC010004709">
    <property type="protein sequence ID" value="CAF3838074.1"/>
    <property type="molecule type" value="Genomic_DNA"/>
</dbReference>
<dbReference type="EMBL" id="CAJNOK010003008">
    <property type="protein sequence ID" value="CAF0884300.1"/>
    <property type="molecule type" value="Genomic_DNA"/>
</dbReference>
<dbReference type="Proteomes" id="UP000677228">
    <property type="component" value="Unassembled WGS sequence"/>
</dbReference>
<evidence type="ECO:0000313" key="3">
    <source>
        <dbReference type="EMBL" id="CAF1070863.1"/>
    </source>
</evidence>
<feature type="region of interest" description="Disordered" evidence="1">
    <location>
        <begin position="502"/>
        <end position="546"/>
    </location>
</feature>
<dbReference type="Proteomes" id="UP000681722">
    <property type="component" value="Unassembled WGS sequence"/>
</dbReference>
<dbReference type="AlphaFoldDB" id="A0A814LVG9"/>
<evidence type="ECO:0000313" key="2">
    <source>
        <dbReference type="EMBL" id="CAF0884300.1"/>
    </source>
</evidence>
<name>A0A814LVG9_9BILA</name>
<accession>A0A814LVG9</accession>
<feature type="compositionally biased region" description="Polar residues" evidence="1">
    <location>
        <begin position="531"/>
        <end position="546"/>
    </location>
</feature>
<dbReference type="OrthoDB" id="10047054at2759"/>
<dbReference type="EMBL" id="CAJNOQ010004707">
    <property type="protein sequence ID" value="CAF1070863.1"/>
    <property type="molecule type" value="Genomic_DNA"/>
</dbReference>
<dbReference type="EMBL" id="CAJOBA010003009">
    <property type="protein sequence ID" value="CAF3667513.1"/>
    <property type="molecule type" value="Genomic_DNA"/>
</dbReference>
<proteinExistence type="predicted"/>
<evidence type="ECO:0000313" key="6">
    <source>
        <dbReference type="Proteomes" id="UP000663829"/>
    </source>
</evidence>
<dbReference type="Proteomes" id="UP000682733">
    <property type="component" value="Unassembled WGS sequence"/>
</dbReference>
<evidence type="ECO:0000313" key="4">
    <source>
        <dbReference type="EMBL" id="CAF3667513.1"/>
    </source>
</evidence>